<gene>
    <name evidence="1" type="ORF">GTHE00462_LOCUS18222</name>
</gene>
<reference evidence="1" key="1">
    <citation type="submission" date="2021-01" db="EMBL/GenBank/DDBJ databases">
        <authorList>
            <person name="Corre E."/>
            <person name="Pelletier E."/>
            <person name="Niang G."/>
            <person name="Scheremetjew M."/>
            <person name="Finn R."/>
            <person name="Kale V."/>
            <person name="Holt S."/>
            <person name="Cochrane G."/>
            <person name="Meng A."/>
            <person name="Brown T."/>
            <person name="Cohen L."/>
        </authorList>
    </citation>
    <scope>NUCLEOTIDE SEQUENCE</scope>
    <source>
        <strain evidence="1">CCMP 2712</strain>
    </source>
</reference>
<protein>
    <submittedName>
        <fullName evidence="1">Uncharacterized protein</fullName>
    </submittedName>
</protein>
<organism evidence="1">
    <name type="scientific">Guillardia theta</name>
    <name type="common">Cryptophyte</name>
    <name type="synonym">Cryptomonas phi</name>
    <dbReference type="NCBI Taxonomy" id="55529"/>
    <lineage>
        <taxon>Eukaryota</taxon>
        <taxon>Cryptophyceae</taxon>
        <taxon>Pyrenomonadales</taxon>
        <taxon>Geminigeraceae</taxon>
        <taxon>Guillardia</taxon>
    </lineage>
</organism>
<dbReference type="AlphaFoldDB" id="A0A7S4NRE4"/>
<evidence type="ECO:0000313" key="1">
    <source>
        <dbReference type="EMBL" id="CAE2305242.1"/>
    </source>
</evidence>
<accession>A0A7S4NRE4</accession>
<dbReference type="EMBL" id="HBKN01023225">
    <property type="protein sequence ID" value="CAE2305242.1"/>
    <property type="molecule type" value="Transcribed_RNA"/>
</dbReference>
<proteinExistence type="predicted"/>
<name>A0A7S4NRE4_GUITH</name>
<sequence>MTLLAMAETRSNTRREKNQVTCRAHLLLWGEKSKPFVMTGGRNEMKQAQVDFLRGFSDCLTSPKKSDIEPRSPICEACRNAFYVLGEENRALLATGSEDLQRVEQGGRMGSERADEGEMRVSAARLIIYLRELMHVESQCQRVMQTASGNTMGSEVLRVLRSCHNTLEELSLRFSIIVSHIMELDTGNEALHSIVANRVTQVGQTLQYNQQCLSCRMEAVR</sequence>